<evidence type="ECO:0008006" key="4">
    <source>
        <dbReference type="Google" id="ProtNLM"/>
    </source>
</evidence>
<name>A0A1I1DM44_9BACT</name>
<dbReference type="AlphaFoldDB" id="A0A1I1DM44"/>
<dbReference type="Proteomes" id="UP000199514">
    <property type="component" value="Unassembled WGS sequence"/>
</dbReference>
<proteinExistence type="predicted"/>
<sequence>MKNLFLVVLLLASLSLTAGRCGGGGKDQQNMQYLFTTWKHSYEEDKDGLTVFRDETFSFPPSRGRRGFTISSDGTFIDRPIAAADGNEARKGRWRYKDGELEMLLDDGQSYKVEVVEMEKGLLKIKKK</sequence>
<dbReference type="EMBL" id="FOLE01000001">
    <property type="protein sequence ID" value="SFB75961.1"/>
    <property type="molecule type" value="Genomic_DNA"/>
</dbReference>
<evidence type="ECO:0000256" key="1">
    <source>
        <dbReference type="SAM" id="SignalP"/>
    </source>
</evidence>
<reference evidence="2 3" key="1">
    <citation type="submission" date="2016-10" db="EMBL/GenBank/DDBJ databases">
        <authorList>
            <person name="de Groot N.N."/>
        </authorList>
    </citation>
    <scope>NUCLEOTIDE SEQUENCE [LARGE SCALE GENOMIC DNA]</scope>
    <source>
        <strain evidence="2 3">DSM 6793</strain>
    </source>
</reference>
<feature type="chain" id="PRO_5011469466" description="Lipocalin-like domain-containing protein" evidence="1">
    <location>
        <begin position="19"/>
        <end position="128"/>
    </location>
</feature>
<dbReference type="RefSeq" id="WP_091506194.1">
    <property type="nucleotide sequence ID" value="NZ_FOLE01000001.1"/>
</dbReference>
<organism evidence="2 3">
    <name type="scientific">Flexibacter flexilis DSM 6793</name>
    <dbReference type="NCBI Taxonomy" id="927664"/>
    <lineage>
        <taxon>Bacteria</taxon>
        <taxon>Pseudomonadati</taxon>
        <taxon>Bacteroidota</taxon>
        <taxon>Cytophagia</taxon>
        <taxon>Cytophagales</taxon>
        <taxon>Flexibacteraceae</taxon>
        <taxon>Flexibacter</taxon>
    </lineage>
</organism>
<gene>
    <name evidence="2" type="ORF">SAMN05421780_101320</name>
</gene>
<protein>
    <recommendedName>
        <fullName evidence="4">Lipocalin-like domain-containing protein</fullName>
    </recommendedName>
</protein>
<dbReference type="STRING" id="927664.SAMN05421780_101320"/>
<keyword evidence="1" id="KW-0732">Signal</keyword>
<keyword evidence="3" id="KW-1185">Reference proteome</keyword>
<feature type="signal peptide" evidence="1">
    <location>
        <begin position="1"/>
        <end position="18"/>
    </location>
</feature>
<evidence type="ECO:0000313" key="2">
    <source>
        <dbReference type="EMBL" id="SFB75961.1"/>
    </source>
</evidence>
<accession>A0A1I1DM44</accession>
<evidence type="ECO:0000313" key="3">
    <source>
        <dbReference type="Proteomes" id="UP000199514"/>
    </source>
</evidence>
<dbReference type="OrthoDB" id="2651079at2"/>